<keyword evidence="2" id="KW-1185">Reference proteome</keyword>
<reference evidence="1 2" key="1">
    <citation type="submission" date="2020-08" db="EMBL/GenBank/DDBJ databases">
        <title>Genomic Encyclopedia of Type Strains, Phase IV (KMG-IV): sequencing the most valuable type-strain genomes for metagenomic binning, comparative biology and taxonomic classification.</title>
        <authorList>
            <person name="Goeker M."/>
        </authorList>
    </citation>
    <scope>NUCLEOTIDE SEQUENCE [LARGE SCALE GENOMIC DNA]</scope>
    <source>
        <strain evidence="1 2">DSM 29854</strain>
    </source>
</reference>
<gene>
    <name evidence="1" type="ORF">FHS90_001138</name>
</gene>
<accession>A0A839GA92</accession>
<dbReference type="AlphaFoldDB" id="A0A839GA92"/>
<comment type="caution">
    <text evidence="1">The sequence shown here is derived from an EMBL/GenBank/DDBJ whole genome shotgun (WGS) entry which is preliminary data.</text>
</comment>
<sequence length="45" mass="5061">MALLERRNAVIKEVAESDKWKAILGDIIHDFYGRSHLGSSVSSLF</sequence>
<evidence type="ECO:0000313" key="2">
    <source>
        <dbReference type="Proteomes" id="UP000563094"/>
    </source>
</evidence>
<proteinExistence type="predicted"/>
<dbReference type="Proteomes" id="UP000563094">
    <property type="component" value="Unassembled WGS sequence"/>
</dbReference>
<dbReference type="EMBL" id="JACJIQ010000003">
    <property type="protein sequence ID" value="MBA9076434.1"/>
    <property type="molecule type" value="Genomic_DNA"/>
</dbReference>
<protein>
    <submittedName>
        <fullName evidence="1">Uncharacterized protein</fullName>
    </submittedName>
</protein>
<evidence type="ECO:0000313" key="1">
    <source>
        <dbReference type="EMBL" id="MBA9076434.1"/>
    </source>
</evidence>
<organism evidence="1 2">
    <name type="scientific">Rufibacter quisquiliarum</name>
    <dbReference type="NCBI Taxonomy" id="1549639"/>
    <lineage>
        <taxon>Bacteria</taxon>
        <taxon>Pseudomonadati</taxon>
        <taxon>Bacteroidota</taxon>
        <taxon>Cytophagia</taxon>
        <taxon>Cytophagales</taxon>
        <taxon>Hymenobacteraceae</taxon>
        <taxon>Rufibacter</taxon>
    </lineage>
</organism>
<name>A0A839GA92_9BACT</name>